<dbReference type="Proteomes" id="UP001448207">
    <property type="component" value="Unassembled WGS sequence"/>
</dbReference>
<gene>
    <name evidence="13" type="ORF">J3Q64DRAFT_1737271</name>
</gene>
<sequence>MTVNIQQRLGTDGKMKKRMPLKKPSPKKTFPTFKEMGKHLAKNQIEIPAQFMAVILAGYFLGIPLFEKFLFVSNQRPSGLFEKSGWDLTFLLFYVAFFTAARAIAINHILIPYAIRKNVPRNKHERFAEQIWSFVYYSISFTFGMCVMYGSPWWFDSSYFWRFYPVTESSMALKYYYLLQFAFWVQQIFVLQIEAPRKDYRELVAHHIATIILIGFSYLFNFLRIGNAVFVCMDLPDALLALAKALNYVSPGPLCNGTFVLMLISWMYTRVYVYGYIVLSTLIEPDLYVAEFKLDPLQGHFYPYILKYLMFLTMAFLYALILFWTAMIFKVLYKMAFSTEVRDVRSDDEGEGEDEDEEVEGKTTGRIVGSKKQSITTTRRTIRATKTSK</sequence>
<dbReference type="InterPro" id="IPR016439">
    <property type="entry name" value="Lag1/Lac1-like"/>
</dbReference>
<feature type="compositionally biased region" description="Basic residues" evidence="10">
    <location>
        <begin position="15"/>
        <end position="26"/>
    </location>
</feature>
<feature type="transmembrane region" description="Helical" evidence="11">
    <location>
        <begin position="175"/>
        <end position="191"/>
    </location>
</feature>
<protein>
    <submittedName>
        <fullName evidence="13">TLC domain-containing protein</fullName>
    </submittedName>
</protein>
<feature type="domain" description="TLC" evidence="12">
    <location>
        <begin position="122"/>
        <end position="337"/>
    </location>
</feature>
<evidence type="ECO:0000256" key="11">
    <source>
        <dbReference type="SAM" id="Phobius"/>
    </source>
</evidence>
<comment type="similarity">
    <text evidence="2">Belongs to the sphingosine N-acyltransferase family.</text>
</comment>
<dbReference type="EMBL" id="JBCLYO010000007">
    <property type="protein sequence ID" value="KAL0087406.1"/>
    <property type="molecule type" value="Genomic_DNA"/>
</dbReference>
<feature type="transmembrane region" description="Helical" evidence="11">
    <location>
        <begin position="245"/>
        <end position="264"/>
    </location>
</feature>
<organism evidence="13 14">
    <name type="scientific">Phycomyces blakesleeanus</name>
    <dbReference type="NCBI Taxonomy" id="4837"/>
    <lineage>
        <taxon>Eukaryota</taxon>
        <taxon>Fungi</taxon>
        <taxon>Fungi incertae sedis</taxon>
        <taxon>Mucoromycota</taxon>
        <taxon>Mucoromycotina</taxon>
        <taxon>Mucoromycetes</taxon>
        <taxon>Mucorales</taxon>
        <taxon>Phycomycetaceae</taxon>
        <taxon>Phycomyces</taxon>
    </lineage>
</organism>
<evidence type="ECO:0000259" key="12">
    <source>
        <dbReference type="PROSITE" id="PS50922"/>
    </source>
</evidence>
<accession>A0ABR3B2H7</accession>
<evidence type="ECO:0000256" key="4">
    <source>
        <dbReference type="ARBA" id="ARBA00022692"/>
    </source>
</evidence>
<feature type="transmembrane region" description="Helical" evidence="11">
    <location>
        <begin position="203"/>
        <end position="225"/>
    </location>
</feature>
<feature type="compositionally biased region" description="Acidic residues" evidence="10">
    <location>
        <begin position="348"/>
        <end position="359"/>
    </location>
</feature>
<feature type="region of interest" description="Disordered" evidence="10">
    <location>
        <begin position="345"/>
        <end position="389"/>
    </location>
</feature>
<evidence type="ECO:0000256" key="8">
    <source>
        <dbReference type="ARBA" id="ARBA00023180"/>
    </source>
</evidence>
<feature type="compositionally biased region" description="Basic residues" evidence="10">
    <location>
        <begin position="380"/>
        <end position="389"/>
    </location>
</feature>
<evidence type="ECO:0000256" key="1">
    <source>
        <dbReference type="ARBA" id="ARBA00004477"/>
    </source>
</evidence>
<evidence type="ECO:0000256" key="10">
    <source>
        <dbReference type="SAM" id="MobiDB-lite"/>
    </source>
</evidence>
<keyword evidence="7 9" id="KW-0472">Membrane</keyword>
<evidence type="ECO:0000256" key="7">
    <source>
        <dbReference type="ARBA" id="ARBA00023136"/>
    </source>
</evidence>
<proteinExistence type="inferred from homology"/>
<feature type="transmembrane region" description="Helical" evidence="11">
    <location>
        <begin position="134"/>
        <end position="155"/>
    </location>
</feature>
<keyword evidence="6 11" id="KW-1133">Transmembrane helix</keyword>
<evidence type="ECO:0000313" key="14">
    <source>
        <dbReference type="Proteomes" id="UP001448207"/>
    </source>
</evidence>
<dbReference type="PANTHER" id="PTHR12560">
    <property type="entry name" value="LONGEVITY ASSURANCE FACTOR 1 LAG1"/>
    <property type="match status" value="1"/>
</dbReference>
<dbReference type="SMART" id="SM00724">
    <property type="entry name" value="TLC"/>
    <property type="match status" value="1"/>
</dbReference>
<feature type="compositionally biased region" description="Low complexity" evidence="10">
    <location>
        <begin position="370"/>
        <end position="379"/>
    </location>
</feature>
<evidence type="ECO:0000256" key="2">
    <source>
        <dbReference type="ARBA" id="ARBA00009808"/>
    </source>
</evidence>
<comment type="caution">
    <text evidence="13">The sequence shown here is derived from an EMBL/GenBank/DDBJ whole genome shotgun (WGS) entry which is preliminary data.</text>
</comment>
<evidence type="ECO:0000256" key="5">
    <source>
        <dbReference type="ARBA" id="ARBA00022824"/>
    </source>
</evidence>
<keyword evidence="8" id="KW-0325">Glycoprotein</keyword>
<evidence type="ECO:0000313" key="13">
    <source>
        <dbReference type="EMBL" id="KAL0087406.1"/>
    </source>
</evidence>
<evidence type="ECO:0000256" key="3">
    <source>
        <dbReference type="ARBA" id="ARBA00022679"/>
    </source>
</evidence>
<feature type="transmembrane region" description="Helical" evidence="11">
    <location>
        <begin position="51"/>
        <end position="71"/>
    </location>
</feature>
<keyword evidence="5" id="KW-0256">Endoplasmic reticulum</keyword>
<keyword evidence="14" id="KW-1185">Reference proteome</keyword>
<dbReference type="InterPro" id="IPR006634">
    <property type="entry name" value="TLC-dom"/>
</dbReference>
<feature type="transmembrane region" description="Helical" evidence="11">
    <location>
        <begin position="91"/>
        <end position="113"/>
    </location>
</feature>
<name>A0ABR3B2H7_PHYBL</name>
<keyword evidence="3" id="KW-0808">Transferase</keyword>
<keyword evidence="4 9" id="KW-0812">Transmembrane</keyword>
<reference evidence="13 14" key="1">
    <citation type="submission" date="2024-04" db="EMBL/GenBank/DDBJ databases">
        <title>Symmetric and asymmetric DNA N6-adenine methylation regulates different biological responses in Mucorales.</title>
        <authorList>
            <consortium name="Lawrence Berkeley National Laboratory"/>
            <person name="Lax C."/>
            <person name="Mondo S.J."/>
            <person name="Osorio-Concepcion M."/>
            <person name="Muszewska A."/>
            <person name="Corrochano-Luque M."/>
            <person name="Gutierrez G."/>
            <person name="Riley R."/>
            <person name="Lipzen A."/>
            <person name="Guo J."/>
            <person name="Hundley H."/>
            <person name="Amirebrahimi M."/>
            <person name="Ng V."/>
            <person name="Lorenzo-Gutierrez D."/>
            <person name="Binder U."/>
            <person name="Yang J."/>
            <person name="Song Y."/>
            <person name="Canovas D."/>
            <person name="Navarro E."/>
            <person name="Freitag M."/>
            <person name="Gabaldon T."/>
            <person name="Grigoriev I.V."/>
            <person name="Corrochano L.M."/>
            <person name="Nicolas F.E."/>
            <person name="Garre V."/>
        </authorList>
    </citation>
    <scope>NUCLEOTIDE SEQUENCE [LARGE SCALE GENOMIC DNA]</scope>
    <source>
        <strain evidence="13 14">L51</strain>
    </source>
</reference>
<dbReference type="PROSITE" id="PS50922">
    <property type="entry name" value="TLC"/>
    <property type="match status" value="1"/>
</dbReference>
<evidence type="ECO:0000256" key="6">
    <source>
        <dbReference type="ARBA" id="ARBA00022989"/>
    </source>
</evidence>
<feature type="transmembrane region" description="Helical" evidence="11">
    <location>
        <begin position="271"/>
        <end position="288"/>
    </location>
</feature>
<dbReference type="PANTHER" id="PTHR12560:SF11">
    <property type="entry name" value="CERAMIDE SYNTHASE LAC1-RELATED"/>
    <property type="match status" value="1"/>
</dbReference>
<comment type="subcellular location">
    <subcellularLocation>
        <location evidence="1">Endoplasmic reticulum membrane</location>
        <topology evidence="1">Multi-pass membrane protein</topology>
    </subcellularLocation>
</comment>
<feature type="region of interest" description="Disordered" evidence="10">
    <location>
        <begin position="1"/>
        <end position="26"/>
    </location>
</feature>
<evidence type="ECO:0000256" key="9">
    <source>
        <dbReference type="PROSITE-ProRule" id="PRU00205"/>
    </source>
</evidence>
<dbReference type="Pfam" id="PF03798">
    <property type="entry name" value="TRAM_LAG1_CLN8"/>
    <property type="match status" value="1"/>
</dbReference>
<feature type="transmembrane region" description="Helical" evidence="11">
    <location>
        <begin position="308"/>
        <end position="333"/>
    </location>
</feature>